<keyword evidence="4" id="KW-0630">Potassium</keyword>
<evidence type="ECO:0000313" key="10">
    <source>
        <dbReference type="Proteomes" id="UP000000562"/>
    </source>
</evidence>
<dbReference type="FunFam" id="3.40.50.720:FF:000027">
    <property type="entry name" value="Trk system potassium transporter TrkA"/>
    <property type="match status" value="1"/>
</dbReference>
<evidence type="ECO:0000256" key="1">
    <source>
        <dbReference type="ARBA" id="ARBA00017378"/>
    </source>
</evidence>
<gene>
    <name evidence="9" type="primary">trkA</name>
</gene>
<evidence type="ECO:0000313" key="9">
    <source>
        <dbReference type="EMBL" id="BAC24640.1"/>
    </source>
</evidence>
<dbReference type="SUPFAM" id="SSF116726">
    <property type="entry name" value="TrkA C-terminal domain-like"/>
    <property type="match status" value="1"/>
</dbReference>
<dbReference type="InterPro" id="IPR003148">
    <property type="entry name" value="RCK_N"/>
</dbReference>
<dbReference type="AlphaFoldDB" id="Q8D260"/>
<dbReference type="PROSITE" id="PS51201">
    <property type="entry name" value="RCK_N"/>
    <property type="match status" value="2"/>
</dbReference>
<dbReference type="InterPro" id="IPR006037">
    <property type="entry name" value="RCK_C"/>
</dbReference>
<dbReference type="eggNOG" id="COG0569">
    <property type="taxonomic scope" value="Bacteria"/>
</dbReference>
<proteinExistence type="predicted"/>
<dbReference type="InterPro" id="IPR036721">
    <property type="entry name" value="RCK_C_sf"/>
</dbReference>
<dbReference type="SUPFAM" id="SSF51735">
    <property type="entry name" value="NAD(P)-binding Rossmann-fold domains"/>
    <property type="match status" value="2"/>
</dbReference>
<evidence type="ECO:0000259" key="7">
    <source>
        <dbReference type="PROSITE" id="PS51201"/>
    </source>
</evidence>
<dbReference type="PROSITE" id="PS51202">
    <property type="entry name" value="RCK_C"/>
    <property type="match status" value="1"/>
</dbReference>
<dbReference type="Gene3D" id="3.30.70.1450">
    <property type="entry name" value="Regulator of K+ conductance, C-terminal domain"/>
    <property type="match status" value="2"/>
</dbReference>
<dbReference type="PRINTS" id="PR00335">
    <property type="entry name" value="KUPTAKETRKA"/>
</dbReference>
<dbReference type="FunFam" id="3.40.50.720:FF:000042">
    <property type="entry name" value="Trk system potassium transporter TrkA"/>
    <property type="match status" value="1"/>
</dbReference>
<evidence type="ECO:0000256" key="6">
    <source>
        <dbReference type="ARBA" id="ARBA00023065"/>
    </source>
</evidence>
<dbReference type="NCBIfam" id="NF007039">
    <property type="entry name" value="PRK09496.3-2"/>
    <property type="match status" value="1"/>
</dbReference>
<feature type="domain" description="RCK N-terminal" evidence="7">
    <location>
        <begin position="1"/>
        <end position="123"/>
    </location>
</feature>
<dbReference type="OrthoDB" id="9775180at2"/>
<evidence type="ECO:0000259" key="8">
    <source>
        <dbReference type="PROSITE" id="PS51202"/>
    </source>
</evidence>
<dbReference type="GO" id="GO:0005886">
    <property type="term" value="C:plasma membrane"/>
    <property type="evidence" value="ECO:0007669"/>
    <property type="project" value="InterPro"/>
</dbReference>
<dbReference type="PANTHER" id="PTHR43833:SF5">
    <property type="entry name" value="TRK SYSTEM POTASSIUM UPTAKE PROTEIN TRKA"/>
    <property type="match status" value="1"/>
</dbReference>
<dbReference type="NCBIfam" id="NF007031">
    <property type="entry name" value="PRK09496.1-2"/>
    <property type="match status" value="1"/>
</dbReference>
<keyword evidence="6" id="KW-0406">Ion transport</keyword>
<dbReference type="PANTHER" id="PTHR43833">
    <property type="entry name" value="POTASSIUM CHANNEL PROTEIN 2-RELATED-RELATED"/>
    <property type="match status" value="1"/>
</dbReference>
<organism evidence="9 10">
    <name type="scientific">Wigglesworthia glossinidia brevipalpis</name>
    <dbReference type="NCBI Taxonomy" id="36870"/>
    <lineage>
        <taxon>Bacteria</taxon>
        <taxon>Pseudomonadati</taxon>
        <taxon>Pseudomonadota</taxon>
        <taxon>Gammaproteobacteria</taxon>
        <taxon>Enterobacterales</taxon>
        <taxon>Erwiniaceae</taxon>
        <taxon>Wigglesworthia</taxon>
    </lineage>
</organism>
<dbReference type="InterPro" id="IPR050721">
    <property type="entry name" value="Trk_Ktr_HKT_K-transport"/>
</dbReference>
<accession>Q8D260</accession>
<dbReference type="STRING" id="36870.gene:10368998"/>
<evidence type="ECO:0000256" key="2">
    <source>
        <dbReference type="ARBA" id="ARBA00022448"/>
    </source>
</evidence>
<dbReference type="GO" id="GO:0015079">
    <property type="term" value="F:potassium ion transmembrane transporter activity"/>
    <property type="evidence" value="ECO:0007669"/>
    <property type="project" value="InterPro"/>
</dbReference>
<dbReference type="Gene3D" id="3.40.50.720">
    <property type="entry name" value="NAD(P)-binding Rossmann-like Domain"/>
    <property type="match status" value="2"/>
</dbReference>
<evidence type="ECO:0000256" key="3">
    <source>
        <dbReference type="ARBA" id="ARBA00022538"/>
    </source>
</evidence>
<dbReference type="NCBIfam" id="NF007030">
    <property type="entry name" value="PRK09496.1-1"/>
    <property type="match status" value="1"/>
</dbReference>
<feature type="domain" description="RCK C-terminal" evidence="8">
    <location>
        <begin position="369"/>
        <end position="454"/>
    </location>
</feature>
<dbReference type="InterPro" id="IPR006036">
    <property type="entry name" value="K_uptake_TrkA"/>
</dbReference>
<dbReference type="InterPro" id="IPR036291">
    <property type="entry name" value="NAD(P)-bd_dom_sf"/>
</dbReference>
<reference evidence="9 10" key="1">
    <citation type="journal article" date="2002" name="Nat. Genet.">
        <title>Genome sequence of the endocellular obligate symbiont of tsetse flies, Wigglesworthia glossinidia.</title>
        <authorList>
            <person name="Akman L."/>
            <person name="Yamashita A."/>
            <person name="Watanabe H."/>
            <person name="Oshima K."/>
            <person name="Shiba T."/>
            <person name="Hattori M."/>
            <person name="Aksoy S."/>
        </authorList>
    </citation>
    <scope>NUCLEOTIDE SEQUENCE [LARGE SCALE GENOMIC DNA]</scope>
</reference>
<dbReference type="HOGENOM" id="CLU_046525_0_2_6"/>
<keyword evidence="3" id="KW-0633">Potassium transport</keyword>
<dbReference type="NCBIfam" id="NF007032">
    <property type="entry name" value="PRK09496.1-4"/>
    <property type="match status" value="1"/>
</dbReference>
<dbReference type="Pfam" id="PF02254">
    <property type="entry name" value="TrkA_N"/>
    <property type="match status" value="2"/>
</dbReference>
<keyword evidence="2" id="KW-0813">Transport</keyword>
<dbReference type="EMBL" id="BA000021">
    <property type="protein sequence ID" value="BAC24640.1"/>
    <property type="molecule type" value="Genomic_DNA"/>
</dbReference>
<evidence type="ECO:0000256" key="4">
    <source>
        <dbReference type="ARBA" id="ARBA00022958"/>
    </source>
</evidence>
<keyword evidence="10" id="KW-1185">Reference proteome</keyword>
<name>Q8D260_WIGBR</name>
<dbReference type="Proteomes" id="UP000000562">
    <property type="component" value="Chromosome"/>
</dbReference>
<evidence type="ECO:0000256" key="5">
    <source>
        <dbReference type="ARBA" id="ARBA00023027"/>
    </source>
</evidence>
<dbReference type="KEGG" id="wbr:trkA"/>
<sequence length="459" mass="51795">MKIIILGAGQVGGTLAENLSNYNNDITIVDINSYKLKQLQEKYDLKTIKGHASYPNVLKDAQAEDADMLIAVTYSDEINILACHIAYTLFKTPNRIARIRSSDYIQESCKLFSPASIPIDHVISPEMTIANNICNLIEYPGALQITIFSNKNINLLAIKLDDPEIKLIENIISMFPDSVIESGMKIAAVYRNKKFILPELSTELQTGDEIFFITISQNIKLIVNELQKYEKPYKRIMIVGGGNIGAMLADKLDKNYQVKLIEIDQKRASELAKKLKNTTVFYGDASNEELLMQENIEQVEVFISITNDDEVNIMSAMLAKKMGAKKVLVLIQRRAYADLMQKSIIDISISPQESTISDFFKYLKNKSIVNIFSIRHGLAEVVEAVTRGDESTSQVIGKSLYEIKFPPGTIIGAIIRNSEIISEKNYNPVQQNDHFIIFLTDKKFIKDIELLFEPNPFFL</sequence>
<keyword evidence="5" id="KW-0520">NAD</keyword>
<feature type="domain" description="RCK N-terminal" evidence="7">
    <location>
        <begin position="233"/>
        <end position="349"/>
    </location>
</feature>
<protein>
    <recommendedName>
        <fullName evidence="1">Trk system potassium uptake protein TrkA</fullName>
    </recommendedName>
</protein>